<feature type="domain" description="TLDc" evidence="5">
    <location>
        <begin position="35"/>
        <end position="268"/>
    </location>
</feature>
<dbReference type="AlphaFoldDB" id="A0A1E3QK50"/>
<dbReference type="PROSITE" id="PS51886">
    <property type="entry name" value="TLDC"/>
    <property type="match status" value="1"/>
</dbReference>
<evidence type="ECO:0000256" key="1">
    <source>
        <dbReference type="ARBA" id="ARBA00004173"/>
    </source>
</evidence>
<dbReference type="PANTHER" id="PTHR23354">
    <property type="entry name" value="NUCLEOLAR PROTEIN 7/ESTROGEN RECEPTOR COACTIVATOR-RELATED"/>
    <property type="match status" value="1"/>
</dbReference>
<accession>A0A1E3QK50</accession>
<proteinExistence type="inferred from homology"/>
<name>A0A1E3QK50_9ASCO</name>
<gene>
    <name evidence="6" type="ORF">BABINDRAFT_172514</name>
</gene>
<dbReference type="SMART" id="SM00584">
    <property type="entry name" value="TLDc"/>
    <property type="match status" value="1"/>
</dbReference>
<keyword evidence="3" id="KW-0496">Mitochondrion</keyword>
<organism evidence="6 7">
    <name type="scientific">Babjeviella inositovora NRRL Y-12698</name>
    <dbReference type="NCBI Taxonomy" id="984486"/>
    <lineage>
        <taxon>Eukaryota</taxon>
        <taxon>Fungi</taxon>
        <taxon>Dikarya</taxon>
        <taxon>Ascomycota</taxon>
        <taxon>Saccharomycotina</taxon>
        <taxon>Pichiomycetes</taxon>
        <taxon>Serinales incertae sedis</taxon>
        <taxon>Babjeviella</taxon>
    </lineage>
</organism>
<evidence type="ECO:0000256" key="3">
    <source>
        <dbReference type="ARBA" id="ARBA00023128"/>
    </source>
</evidence>
<evidence type="ECO:0000313" key="6">
    <source>
        <dbReference type="EMBL" id="ODQ78069.1"/>
    </source>
</evidence>
<dbReference type="EMBL" id="KV454437">
    <property type="protein sequence ID" value="ODQ78069.1"/>
    <property type="molecule type" value="Genomic_DNA"/>
</dbReference>
<dbReference type="Proteomes" id="UP000094336">
    <property type="component" value="Unassembled WGS sequence"/>
</dbReference>
<evidence type="ECO:0000256" key="2">
    <source>
        <dbReference type="ARBA" id="ARBA00009540"/>
    </source>
</evidence>
<evidence type="ECO:0000259" key="5">
    <source>
        <dbReference type="PROSITE" id="PS51886"/>
    </source>
</evidence>
<evidence type="ECO:0000313" key="7">
    <source>
        <dbReference type="Proteomes" id="UP000094336"/>
    </source>
</evidence>
<dbReference type="GeneID" id="30148744"/>
<reference evidence="7" key="1">
    <citation type="submission" date="2016-05" db="EMBL/GenBank/DDBJ databases">
        <title>Comparative genomics of biotechnologically important yeasts.</title>
        <authorList>
            <consortium name="DOE Joint Genome Institute"/>
            <person name="Riley R."/>
            <person name="Haridas S."/>
            <person name="Wolfe K.H."/>
            <person name="Lopes M.R."/>
            <person name="Hittinger C.T."/>
            <person name="Goker M."/>
            <person name="Salamov A."/>
            <person name="Wisecaver J."/>
            <person name="Long T.M."/>
            <person name="Aerts A.L."/>
            <person name="Barry K."/>
            <person name="Choi C."/>
            <person name="Clum A."/>
            <person name="Coughlan A.Y."/>
            <person name="Deshpande S."/>
            <person name="Douglass A.P."/>
            <person name="Hanson S.J."/>
            <person name="Klenk H.-P."/>
            <person name="Labutti K."/>
            <person name="Lapidus A."/>
            <person name="Lindquist E."/>
            <person name="Lipzen A."/>
            <person name="Meier-Kolthoff J.P."/>
            <person name="Ohm R.A."/>
            <person name="Otillar R.P."/>
            <person name="Pangilinan J."/>
            <person name="Peng Y."/>
            <person name="Rokas A."/>
            <person name="Rosa C.A."/>
            <person name="Scheuner C."/>
            <person name="Sibirny A.A."/>
            <person name="Slot J.C."/>
            <person name="Stielow J.B."/>
            <person name="Sun H."/>
            <person name="Kurtzman C.P."/>
            <person name="Blackwell M."/>
            <person name="Grigoriev I.V."/>
            <person name="Jeffries T.W."/>
        </authorList>
    </citation>
    <scope>NUCLEOTIDE SEQUENCE [LARGE SCALE GENOMIC DNA]</scope>
    <source>
        <strain evidence="7">NRRL Y-12698</strain>
    </source>
</reference>
<dbReference type="Pfam" id="PF07534">
    <property type="entry name" value="TLD"/>
    <property type="match status" value="2"/>
</dbReference>
<dbReference type="InterPro" id="IPR006571">
    <property type="entry name" value="TLDc_dom"/>
</dbReference>
<dbReference type="RefSeq" id="XP_018983397.1">
    <property type="nucleotide sequence ID" value="XM_019130891.1"/>
</dbReference>
<comment type="similarity">
    <text evidence="2">Belongs to the OXR1 family.</text>
</comment>
<dbReference type="OrthoDB" id="26679at2759"/>
<dbReference type="PANTHER" id="PTHR23354:SF62">
    <property type="entry name" value="MUSTARD, ISOFORM V"/>
    <property type="match status" value="1"/>
</dbReference>
<dbReference type="GO" id="GO:0045053">
    <property type="term" value="P:protein retention in Golgi apparatus"/>
    <property type="evidence" value="ECO:0007669"/>
    <property type="project" value="EnsemblFungi"/>
</dbReference>
<comment type="subcellular location">
    <subcellularLocation>
        <location evidence="1">Mitochondrion</location>
    </subcellularLocation>
</comment>
<dbReference type="GO" id="GO:0006979">
    <property type="term" value="P:response to oxidative stress"/>
    <property type="evidence" value="ECO:0007669"/>
    <property type="project" value="TreeGrafter"/>
</dbReference>
<dbReference type="GO" id="GO:0005739">
    <property type="term" value="C:mitochondrion"/>
    <property type="evidence" value="ECO:0007669"/>
    <property type="project" value="UniProtKB-SubCell"/>
</dbReference>
<protein>
    <recommendedName>
        <fullName evidence="4">Oxidation resistance protein 1</fullName>
    </recommendedName>
</protein>
<keyword evidence="7" id="KW-1185">Reference proteome</keyword>
<evidence type="ECO:0000256" key="4">
    <source>
        <dbReference type="ARBA" id="ARBA00040604"/>
    </source>
</evidence>
<sequence>MNTETNQVERIEPDEVDDYLTELTLVGWSRATKRKLLNVEIANEVRALMPVRLQLYHEWELVYGMEQHGTSLQTLYQNCDPTVALRRKTSLYLGSDEGFMGSEVKRVITTGNGADLSPLRRNGYVMVIKDHAGNIFGAYLNEYLRPVESRRFYGNGECFLWKCSFVAMNQYEGADGTVHHTVHSNTEKTMQFKAFPYTGENDFLIYSNRNSIAIGSGGTDNLTNQFGLWIDADIENGYSHPCLTFGNECLSDAGKKFKIYGLEVWRVGS</sequence>
<dbReference type="STRING" id="984486.A0A1E3QK50"/>
<dbReference type="GO" id="GO:0032984">
    <property type="term" value="P:protein-containing complex disassembly"/>
    <property type="evidence" value="ECO:0007669"/>
    <property type="project" value="EnsemblFungi"/>
</dbReference>
<dbReference type="GO" id="GO:0005634">
    <property type="term" value="C:nucleus"/>
    <property type="evidence" value="ECO:0007669"/>
    <property type="project" value="TreeGrafter"/>
</dbReference>